<sequence length="64" mass="7495">MTGRRPIPSRYRVGRYGPRVLMDCRVCRAPFDPGFPVPRDRLCVSCRQQRDEATPVLPGMERYR</sequence>
<reference evidence="2" key="1">
    <citation type="submission" date="2015-03" db="EMBL/GenBank/DDBJ databases">
        <authorList>
            <consortium name="Pathogen Informatics"/>
        </authorList>
    </citation>
    <scope>NUCLEOTIDE SEQUENCE [LARGE SCALE GENOMIC DNA]</scope>
    <source>
        <strain evidence="2">NCTC11134</strain>
    </source>
</reference>
<evidence type="ECO:0000313" key="1">
    <source>
        <dbReference type="EMBL" id="CRY73675.1"/>
    </source>
</evidence>
<evidence type="ECO:0000313" key="2">
    <source>
        <dbReference type="Proteomes" id="UP000057820"/>
    </source>
</evidence>
<protein>
    <recommendedName>
        <fullName evidence="3">DksA C4-type domain-containing protein</fullName>
    </recommendedName>
</protein>
<name>A0A0H5NCW1_NOCFR</name>
<accession>A0A0H5NCW1</accession>
<proteinExistence type="predicted"/>
<evidence type="ECO:0008006" key="3">
    <source>
        <dbReference type="Google" id="ProtNLM"/>
    </source>
</evidence>
<gene>
    <name evidence="1" type="ORF">ERS450000_00258</name>
</gene>
<dbReference type="KEGG" id="nfr:ERS450000_00258"/>
<dbReference type="Proteomes" id="UP000057820">
    <property type="component" value="Chromosome 1"/>
</dbReference>
<dbReference type="AlphaFoldDB" id="A0A0H5NCW1"/>
<dbReference type="EMBL" id="LN868938">
    <property type="protein sequence ID" value="CRY73675.1"/>
    <property type="molecule type" value="Genomic_DNA"/>
</dbReference>
<dbReference type="RefSeq" id="WP_195041784.1">
    <property type="nucleotide sequence ID" value="NZ_JADLQC010000019.1"/>
</dbReference>
<organism evidence="1 2">
    <name type="scientific">Nocardia farcinica</name>
    <dbReference type="NCBI Taxonomy" id="37329"/>
    <lineage>
        <taxon>Bacteria</taxon>
        <taxon>Bacillati</taxon>
        <taxon>Actinomycetota</taxon>
        <taxon>Actinomycetes</taxon>
        <taxon>Mycobacteriales</taxon>
        <taxon>Nocardiaceae</taxon>
        <taxon>Nocardia</taxon>
    </lineage>
</organism>